<dbReference type="EMBL" id="LGST01000055">
    <property type="protein sequence ID" value="KND96434.1"/>
    <property type="molecule type" value="Genomic_DNA"/>
</dbReference>
<dbReference type="AlphaFoldDB" id="A0A0L0NQX3"/>
<accession>A0A0L0NQX3</accession>
<name>A0A0L0NQX3_CANAR</name>
<sequence>MVGRIDRGLEGLVDWSQGRVEIAMKRFIHLQCECLFVEHGKELGGIGKENNSARPAVVELVLVAKWNWKEGGREGNA</sequence>
<reference evidence="2" key="1">
    <citation type="journal article" date="2015" name="BMC Genomics">
        <title>Draft genome of a commonly misdiagnosed multidrug resistant pathogen Candida auris.</title>
        <authorList>
            <person name="Chatterjee S."/>
            <person name="Alampalli S.V."/>
            <person name="Nageshan R.K."/>
            <person name="Chettiar S.T."/>
            <person name="Joshi S."/>
            <person name="Tatu U.S."/>
        </authorList>
    </citation>
    <scope>NUCLEOTIDE SEQUENCE [LARGE SCALE GENOMIC DNA]</scope>
    <source>
        <strain evidence="2">6684</strain>
    </source>
</reference>
<dbReference type="VEuPathDB" id="FungiDB:QG37_07171"/>
<protein>
    <submittedName>
        <fullName evidence="1">Uncharacterized protein</fullName>
    </submittedName>
</protein>
<organism evidence="1 2">
    <name type="scientific">Candidozyma auris</name>
    <name type="common">Yeast</name>
    <name type="synonym">Candida auris</name>
    <dbReference type="NCBI Taxonomy" id="498019"/>
    <lineage>
        <taxon>Eukaryota</taxon>
        <taxon>Fungi</taxon>
        <taxon>Dikarya</taxon>
        <taxon>Ascomycota</taxon>
        <taxon>Saccharomycotina</taxon>
        <taxon>Pichiomycetes</taxon>
        <taxon>Metschnikowiaceae</taxon>
        <taxon>Candidozyma</taxon>
    </lineage>
</organism>
<dbReference type="Proteomes" id="UP000037122">
    <property type="component" value="Unassembled WGS sequence"/>
</dbReference>
<gene>
    <name evidence="1" type="ORF">QG37_07171</name>
</gene>
<comment type="caution">
    <text evidence="1">The sequence shown here is derived from an EMBL/GenBank/DDBJ whole genome shotgun (WGS) entry which is preliminary data.</text>
</comment>
<evidence type="ECO:0000313" key="2">
    <source>
        <dbReference type="Proteomes" id="UP000037122"/>
    </source>
</evidence>
<proteinExistence type="predicted"/>
<evidence type="ECO:0000313" key="1">
    <source>
        <dbReference type="EMBL" id="KND96434.1"/>
    </source>
</evidence>